<comment type="caution">
    <text evidence="3">The sequence shown here is derived from an EMBL/GenBank/DDBJ whole genome shotgun (WGS) entry which is preliminary data.</text>
</comment>
<sequence length="422" mass="43296">MTDVENITLEAELLHEDAEREIANAVSTRHAVARKYVKRVRKRNPDATPAEVIAMLERHYVTAITVAGGMVAAGAIAADIGIALIPGVGAVTAGAKSAGAQAAKKAGKEAAKKAAKEAAKKAAKEAAKAAAKGAALNAARRGAQRVAALLPAGDEQLQFEITAIFALAIADIHGMALDRDQAHALVYGLSNGRVSQKQIAAMATDLASASTDGIVGVGHTIASGRKDWSHWANTLADTLPGGAAQDLVRTVQTGQLETVRSGLNGRQQAAIEYGVGALAGGVTRFVFGREVVDAAKTAFAEAPSEFPDHLTVPINVTAEEEEDEPNRALVALEDAAKATGNWVTNAAVTVTRPFRSVDLDGDGVPDQPQALTAVKGVGGAIAGVAGTVGEGVASLFKPKKQGKLAVGEPRREIEAAEASDGQ</sequence>
<dbReference type="OrthoDB" id="5244605at2"/>
<dbReference type="RefSeq" id="WP_109948305.1">
    <property type="nucleotide sequence ID" value="NZ_QGSV01000484.1"/>
</dbReference>
<reference evidence="4" key="1">
    <citation type="submission" date="2018-05" db="EMBL/GenBank/DDBJ databases">
        <title>Micromonospora globispora sp. nov. and Micromonospora rugosa sp. nov., isolated from marine sediment.</title>
        <authorList>
            <person name="Carro L."/>
            <person name="Aysel V."/>
            <person name="Cetin D."/>
            <person name="Igual J.M."/>
            <person name="Klenk H.-P."/>
            <person name="Trujillo M.E."/>
            <person name="Sahin N."/>
        </authorList>
    </citation>
    <scope>NUCLEOTIDE SEQUENCE [LARGE SCALE GENOMIC DNA]</scope>
    <source>
        <strain evidence="4">S2904</strain>
    </source>
</reference>
<keyword evidence="1" id="KW-0175">Coiled coil</keyword>
<gene>
    <name evidence="3" type="ORF">DLJ46_32625</name>
</gene>
<evidence type="ECO:0000313" key="4">
    <source>
        <dbReference type="Proteomes" id="UP000245683"/>
    </source>
</evidence>
<dbReference type="Proteomes" id="UP000245683">
    <property type="component" value="Unassembled WGS sequence"/>
</dbReference>
<dbReference type="EMBL" id="QGSV01000484">
    <property type="protein sequence ID" value="PWU43190.1"/>
    <property type="molecule type" value="Genomic_DNA"/>
</dbReference>
<protein>
    <submittedName>
        <fullName evidence="3">Uncharacterized protein</fullName>
    </submittedName>
</protein>
<keyword evidence="4" id="KW-1185">Reference proteome</keyword>
<evidence type="ECO:0000313" key="3">
    <source>
        <dbReference type="EMBL" id="PWU43190.1"/>
    </source>
</evidence>
<proteinExistence type="predicted"/>
<organism evidence="3 4">
    <name type="scientific">Micromonospora globispora</name>
    <dbReference type="NCBI Taxonomy" id="1450148"/>
    <lineage>
        <taxon>Bacteria</taxon>
        <taxon>Bacillati</taxon>
        <taxon>Actinomycetota</taxon>
        <taxon>Actinomycetes</taxon>
        <taxon>Micromonosporales</taxon>
        <taxon>Micromonosporaceae</taxon>
        <taxon>Micromonospora</taxon>
    </lineage>
</organism>
<evidence type="ECO:0000256" key="1">
    <source>
        <dbReference type="SAM" id="Coils"/>
    </source>
</evidence>
<name>A0A317JS81_9ACTN</name>
<feature type="coiled-coil region" evidence="1">
    <location>
        <begin position="105"/>
        <end position="132"/>
    </location>
</feature>
<feature type="region of interest" description="Disordered" evidence="2">
    <location>
        <begin position="403"/>
        <end position="422"/>
    </location>
</feature>
<accession>A0A317JS81</accession>
<evidence type="ECO:0000256" key="2">
    <source>
        <dbReference type="SAM" id="MobiDB-lite"/>
    </source>
</evidence>
<dbReference type="AlphaFoldDB" id="A0A317JS81"/>